<protein>
    <submittedName>
        <fullName evidence="2">Uncharacterized protein</fullName>
    </submittedName>
</protein>
<evidence type="ECO:0000256" key="1">
    <source>
        <dbReference type="SAM" id="Phobius"/>
    </source>
</evidence>
<reference evidence="3" key="1">
    <citation type="journal article" date="2019" name="Int. J. Syst. Evol. Microbiol.">
        <title>The Global Catalogue of Microorganisms (GCM) 10K type strain sequencing project: providing services to taxonomists for standard genome sequencing and annotation.</title>
        <authorList>
            <consortium name="The Broad Institute Genomics Platform"/>
            <consortium name="The Broad Institute Genome Sequencing Center for Infectious Disease"/>
            <person name="Wu L."/>
            <person name="Ma J."/>
        </authorList>
    </citation>
    <scope>NUCLEOTIDE SEQUENCE [LARGE SCALE GENOMIC DNA]</scope>
    <source>
        <strain evidence="3">DFY41</strain>
    </source>
</reference>
<keyword evidence="1" id="KW-0812">Transmembrane</keyword>
<dbReference type="RefSeq" id="WP_378593773.1">
    <property type="nucleotide sequence ID" value="NZ_JBHSKD010000029.1"/>
</dbReference>
<keyword evidence="3" id="KW-1185">Reference proteome</keyword>
<comment type="caution">
    <text evidence="2">The sequence shown here is derived from an EMBL/GenBank/DDBJ whole genome shotgun (WGS) entry which is preliminary data.</text>
</comment>
<organism evidence="2 3">
    <name type="scientific">Nocardioides taihuensis</name>
    <dbReference type="NCBI Taxonomy" id="1835606"/>
    <lineage>
        <taxon>Bacteria</taxon>
        <taxon>Bacillati</taxon>
        <taxon>Actinomycetota</taxon>
        <taxon>Actinomycetes</taxon>
        <taxon>Propionibacteriales</taxon>
        <taxon>Nocardioidaceae</taxon>
        <taxon>Nocardioides</taxon>
    </lineage>
</organism>
<sequence>MSATSVRAWSRLLVLALVAVAALSALEEWVHALAGIAVLVAAGVLVVRVLEGAGRAWLVGALVGAGGTATACLAGWWYLDSENDAAVTTMTVAWLVATAAYAGLWWTSRRAVPAGQHRA</sequence>
<name>A0ABW0BR07_9ACTN</name>
<dbReference type="EMBL" id="JBHSKD010000029">
    <property type="protein sequence ID" value="MFC5179520.1"/>
    <property type="molecule type" value="Genomic_DNA"/>
</dbReference>
<proteinExistence type="predicted"/>
<dbReference type="Proteomes" id="UP001596087">
    <property type="component" value="Unassembled WGS sequence"/>
</dbReference>
<evidence type="ECO:0000313" key="3">
    <source>
        <dbReference type="Proteomes" id="UP001596087"/>
    </source>
</evidence>
<feature type="transmembrane region" description="Helical" evidence="1">
    <location>
        <begin position="57"/>
        <end position="79"/>
    </location>
</feature>
<keyword evidence="1" id="KW-0472">Membrane</keyword>
<gene>
    <name evidence="2" type="ORF">ACFPGP_22785</name>
</gene>
<feature type="transmembrane region" description="Helical" evidence="1">
    <location>
        <begin position="34"/>
        <end position="50"/>
    </location>
</feature>
<evidence type="ECO:0000313" key="2">
    <source>
        <dbReference type="EMBL" id="MFC5179520.1"/>
    </source>
</evidence>
<keyword evidence="1" id="KW-1133">Transmembrane helix</keyword>
<feature type="transmembrane region" description="Helical" evidence="1">
    <location>
        <begin position="85"/>
        <end position="106"/>
    </location>
</feature>
<accession>A0ABW0BR07</accession>